<gene>
    <name evidence="6" type="primary">RPL15</name>
    <name evidence="6" type="ORF">SK128_018791</name>
</gene>
<dbReference type="Gene3D" id="3.40.1120.10">
    <property type="entry name" value="Ribosomal protein l15e"/>
    <property type="match status" value="1"/>
</dbReference>
<evidence type="ECO:0000313" key="6">
    <source>
        <dbReference type="EMBL" id="KAK7072960.1"/>
    </source>
</evidence>
<dbReference type="EMBL" id="JAXCGZ010013289">
    <property type="protein sequence ID" value="KAK7072960.1"/>
    <property type="molecule type" value="Genomic_DNA"/>
</dbReference>
<dbReference type="GO" id="GO:0002181">
    <property type="term" value="P:cytoplasmic translation"/>
    <property type="evidence" value="ECO:0007669"/>
    <property type="project" value="TreeGrafter"/>
</dbReference>
<evidence type="ECO:0000256" key="5">
    <source>
        <dbReference type="SAM" id="MobiDB-lite"/>
    </source>
</evidence>
<sequence>MGAYKYMQEIYRKKQSDVMRFLLRIRAWHYRHLNKLHRAPRPSRPEKARRLGYKNIHGIFIYRIRVRRGGRKRPVPKGATYGKPKSHGVNQLKPTRNLQSLAEERVGRRLGGLVVLNSYWVAQDSTYKYYEVIMLDPRRGAIRRNPYYNWAAKPQHKHRELRGKTSAGRKHRGLGKGYRFSHTKGGSRRARWKRQNTLSLRRKR</sequence>
<accession>A0AAN8WV97</accession>
<dbReference type="SUPFAM" id="SSF54189">
    <property type="entry name" value="Ribosomal proteins S24e, L23 and L15e"/>
    <property type="match status" value="1"/>
</dbReference>
<dbReference type="GO" id="GO:0003723">
    <property type="term" value="F:RNA binding"/>
    <property type="evidence" value="ECO:0007669"/>
    <property type="project" value="TreeGrafter"/>
</dbReference>
<keyword evidence="2 4" id="KW-0689">Ribosomal protein</keyword>
<feature type="region of interest" description="Disordered" evidence="5">
    <location>
        <begin position="158"/>
        <end position="204"/>
    </location>
</feature>
<dbReference type="PANTHER" id="PTHR11847">
    <property type="entry name" value="RIBOSOMAL PROTEIN L15"/>
    <property type="match status" value="1"/>
</dbReference>
<comment type="caution">
    <text evidence="6">The sequence shown here is derived from an EMBL/GenBank/DDBJ whole genome shotgun (WGS) entry which is preliminary data.</text>
</comment>
<dbReference type="FunFam" id="3.40.1120.10:FF:000001">
    <property type="entry name" value="Ribosomal protein L15"/>
    <property type="match status" value="1"/>
</dbReference>
<comment type="similarity">
    <text evidence="1 4">Belongs to the eukaryotic ribosomal protein eL15 family.</text>
</comment>
<dbReference type="PANTHER" id="PTHR11847:SF4">
    <property type="entry name" value="LARGE RIBOSOMAL SUBUNIT PROTEIN EL15"/>
    <property type="match status" value="1"/>
</dbReference>
<keyword evidence="7" id="KW-1185">Reference proteome</keyword>
<protein>
    <recommendedName>
        <fullName evidence="4">Ribosomal protein L15</fullName>
    </recommendedName>
</protein>
<name>A0AAN8WV97_HALRR</name>
<dbReference type="AlphaFoldDB" id="A0AAN8WV97"/>
<evidence type="ECO:0000256" key="4">
    <source>
        <dbReference type="RuleBase" id="RU000663"/>
    </source>
</evidence>
<dbReference type="GO" id="GO:0003735">
    <property type="term" value="F:structural constituent of ribosome"/>
    <property type="evidence" value="ECO:0007669"/>
    <property type="project" value="InterPro"/>
</dbReference>
<dbReference type="SMART" id="SM01384">
    <property type="entry name" value="Ribosomal_L15e"/>
    <property type="match status" value="1"/>
</dbReference>
<proteinExistence type="inferred from homology"/>
<dbReference type="InterPro" id="IPR012678">
    <property type="entry name" value="Ribosomal_uL23/eL15/eS24_sf"/>
</dbReference>
<dbReference type="InterPro" id="IPR024794">
    <property type="entry name" value="Rbsml_eL15_core_dom_sf"/>
</dbReference>
<reference evidence="6 7" key="1">
    <citation type="submission" date="2023-11" db="EMBL/GenBank/DDBJ databases">
        <title>Halocaridina rubra genome assembly.</title>
        <authorList>
            <person name="Smith C."/>
        </authorList>
    </citation>
    <scope>NUCLEOTIDE SEQUENCE [LARGE SCALE GENOMIC DNA]</scope>
    <source>
        <strain evidence="6">EP-1</strain>
        <tissue evidence="6">Whole</tissue>
    </source>
</reference>
<keyword evidence="3 4" id="KW-0687">Ribonucleoprotein</keyword>
<evidence type="ECO:0000256" key="2">
    <source>
        <dbReference type="ARBA" id="ARBA00022980"/>
    </source>
</evidence>
<organism evidence="6 7">
    <name type="scientific">Halocaridina rubra</name>
    <name type="common">Hawaiian red shrimp</name>
    <dbReference type="NCBI Taxonomy" id="373956"/>
    <lineage>
        <taxon>Eukaryota</taxon>
        <taxon>Metazoa</taxon>
        <taxon>Ecdysozoa</taxon>
        <taxon>Arthropoda</taxon>
        <taxon>Crustacea</taxon>
        <taxon>Multicrustacea</taxon>
        <taxon>Malacostraca</taxon>
        <taxon>Eumalacostraca</taxon>
        <taxon>Eucarida</taxon>
        <taxon>Decapoda</taxon>
        <taxon>Pleocyemata</taxon>
        <taxon>Caridea</taxon>
        <taxon>Atyoidea</taxon>
        <taxon>Atyidae</taxon>
        <taxon>Halocaridina</taxon>
    </lineage>
</organism>
<feature type="region of interest" description="Disordered" evidence="5">
    <location>
        <begin position="71"/>
        <end position="91"/>
    </location>
</feature>
<evidence type="ECO:0000256" key="3">
    <source>
        <dbReference type="ARBA" id="ARBA00023274"/>
    </source>
</evidence>
<evidence type="ECO:0000256" key="1">
    <source>
        <dbReference type="ARBA" id="ARBA00006857"/>
    </source>
</evidence>
<dbReference type="GO" id="GO:0022625">
    <property type="term" value="C:cytosolic large ribosomal subunit"/>
    <property type="evidence" value="ECO:0007669"/>
    <property type="project" value="TreeGrafter"/>
</dbReference>
<evidence type="ECO:0000313" key="7">
    <source>
        <dbReference type="Proteomes" id="UP001381693"/>
    </source>
</evidence>
<dbReference type="Proteomes" id="UP001381693">
    <property type="component" value="Unassembled WGS sequence"/>
</dbReference>
<dbReference type="InterPro" id="IPR000439">
    <property type="entry name" value="Ribosomal_eL15"/>
</dbReference>
<dbReference type="Pfam" id="PF00827">
    <property type="entry name" value="Ribosomal_L15e"/>
    <property type="match status" value="1"/>
</dbReference>